<dbReference type="GO" id="GO:0000398">
    <property type="term" value="P:mRNA splicing, via spliceosome"/>
    <property type="evidence" value="ECO:0007669"/>
    <property type="project" value="UniProtKB-UniRule"/>
</dbReference>
<dbReference type="GO" id="GO:0000974">
    <property type="term" value="C:Prp19 complex"/>
    <property type="evidence" value="ECO:0007669"/>
    <property type="project" value="TreeGrafter"/>
</dbReference>
<keyword evidence="6 9" id="KW-0747">Spliceosome</keyword>
<feature type="region of interest" description="Disordered" evidence="11">
    <location>
        <begin position="22"/>
        <end position="58"/>
    </location>
</feature>
<keyword evidence="5 9" id="KW-0507">mRNA processing</keyword>
<evidence type="ECO:0000256" key="9">
    <source>
        <dbReference type="RuleBase" id="RU367148"/>
    </source>
</evidence>
<keyword evidence="12" id="KW-0732">Signal</keyword>
<comment type="similarity">
    <text evidence="3 9">Belongs to the SYF2 family.</text>
</comment>
<dbReference type="AlphaFoldDB" id="A0AAW0FBS6"/>
<reference evidence="13 14" key="1">
    <citation type="submission" date="2022-09" db="EMBL/GenBank/DDBJ databases">
        <authorList>
            <person name="Palmer J.M."/>
        </authorList>
    </citation>
    <scope>NUCLEOTIDE SEQUENCE [LARGE SCALE GENOMIC DNA]</scope>
    <source>
        <strain evidence="13 14">DSM 7382</strain>
    </source>
</reference>
<feature type="region of interest" description="Disordered" evidence="11">
    <location>
        <begin position="194"/>
        <end position="237"/>
    </location>
</feature>
<evidence type="ECO:0000256" key="12">
    <source>
        <dbReference type="SAM" id="SignalP"/>
    </source>
</evidence>
<dbReference type="PANTHER" id="PTHR13264">
    <property type="entry name" value="GCIP-INTERACTING PROTEIN P29"/>
    <property type="match status" value="1"/>
</dbReference>
<accession>A0AAW0FBS6</accession>
<feature type="compositionally biased region" description="Polar residues" evidence="11">
    <location>
        <begin position="217"/>
        <end position="230"/>
    </location>
</feature>
<feature type="chain" id="PRO_5043665036" description="Pre-mRNA-splicing factor SYF2" evidence="12">
    <location>
        <begin position="24"/>
        <end position="237"/>
    </location>
</feature>
<keyword evidence="7 9" id="KW-0508">mRNA splicing</keyword>
<evidence type="ECO:0000256" key="7">
    <source>
        <dbReference type="ARBA" id="ARBA00023187"/>
    </source>
</evidence>
<evidence type="ECO:0000256" key="8">
    <source>
        <dbReference type="ARBA" id="ARBA00023242"/>
    </source>
</evidence>
<comment type="caution">
    <text evidence="13">The sequence shown here is derived from an EMBL/GenBank/DDBJ whole genome shotgun (WGS) entry which is preliminary data.</text>
</comment>
<dbReference type="Proteomes" id="UP001385951">
    <property type="component" value="Unassembled WGS sequence"/>
</dbReference>
<evidence type="ECO:0000256" key="4">
    <source>
        <dbReference type="ARBA" id="ARBA00014745"/>
    </source>
</evidence>
<evidence type="ECO:0000256" key="5">
    <source>
        <dbReference type="ARBA" id="ARBA00022664"/>
    </source>
</evidence>
<sequence length="237" mass="28668">MSLSFYFFFHLYALLQTLEMGSAEGNESSPDDKRSSRLSRLKRLKAKKAESERNNRKDLFDDYKKQKLQSINRKKIEKLKENAEEEVNKLDHEERGEDYERQRNLDWSIKDWEEWEKKTGKQRPRQVGFDNWSQLAASSYEKEISKLQVDKDDYNEKKQVLMRKYNITEPKDVRNIIDLKSEVKSSDIDKLVQNINETNDRRMKRRRDHDSEHDVSSYINEKNKQFNMKLNRQYDKD</sequence>
<evidence type="ECO:0000256" key="10">
    <source>
        <dbReference type="SAM" id="Coils"/>
    </source>
</evidence>
<keyword evidence="10" id="KW-0175">Coiled coil</keyword>
<comment type="subcellular location">
    <subcellularLocation>
        <location evidence="2 9">Nucleus</location>
    </subcellularLocation>
</comment>
<dbReference type="PANTHER" id="PTHR13264:SF5">
    <property type="entry name" value="PRE-MRNA-SPLICING FACTOR SYF2"/>
    <property type="match status" value="1"/>
</dbReference>
<dbReference type="GO" id="GO:0071014">
    <property type="term" value="C:post-mRNA release spliceosomal complex"/>
    <property type="evidence" value="ECO:0007669"/>
    <property type="project" value="TreeGrafter"/>
</dbReference>
<evidence type="ECO:0000313" key="14">
    <source>
        <dbReference type="Proteomes" id="UP001385951"/>
    </source>
</evidence>
<feature type="compositionally biased region" description="Basic and acidic residues" evidence="11">
    <location>
        <begin position="47"/>
        <end position="58"/>
    </location>
</feature>
<evidence type="ECO:0000256" key="11">
    <source>
        <dbReference type="SAM" id="MobiDB-lite"/>
    </source>
</evidence>
<proteinExistence type="inferred from homology"/>
<comment type="subunit">
    <text evidence="9">May be part of a spliceosome complex.</text>
</comment>
<evidence type="ECO:0000256" key="6">
    <source>
        <dbReference type="ARBA" id="ARBA00022728"/>
    </source>
</evidence>
<dbReference type="Pfam" id="PF08231">
    <property type="entry name" value="SYF2"/>
    <property type="match status" value="1"/>
</dbReference>
<feature type="compositionally biased region" description="Basic residues" evidence="11">
    <location>
        <begin position="36"/>
        <end position="46"/>
    </location>
</feature>
<evidence type="ECO:0000256" key="2">
    <source>
        <dbReference type="ARBA" id="ARBA00004123"/>
    </source>
</evidence>
<keyword evidence="14" id="KW-1185">Reference proteome</keyword>
<comment type="function">
    <text evidence="1 9">Involved in pre-mRNA splicing.</text>
</comment>
<keyword evidence="8 9" id="KW-0539">Nucleus</keyword>
<feature type="coiled-coil region" evidence="10">
    <location>
        <begin position="137"/>
        <end position="164"/>
    </location>
</feature>
<protein>
    <recommendedName>
        <fullName evidence="4 9">Pre-mRNA-splicing factor SYF2</fullName>
    </recommendedName>
</protein>
<organism evidence="13 14">
    <name type="scientific">Cerrena zonata</name>
    <dbReference type="NCBI Taxonomy" id="2478898"/>
    <lineage>
        <taxon>Eukaryota</taxon>
        <taxon>Fungi</taxon>
        <taxon>Dikarya</taxon>
        <taxon>Basidiomycota</taxon>
        <taxon>Agaricomycotina</taxon>
        <taxon>Agaricomycetes</taxon>
        <taxon>Polyporales</taxon>
        <taxon>Cerrenaceae</taxon>
        <taxon>Cerrena</taxon>
    </lineage>
</organism>
<evidence type="ECO:0000313" key="13">
    <source>
        <dbReference type="EMBL" id="KAK7678870.1"/>
    </source>
</evidence>
<feature type="signal peptide" evidence="12">
    <location>
        <begin position="1"/>
        <end position="23"/>
    </location>
</feature>
<evidence type="ECO:0000256" key="3">
    <source>
        <dbReference type="ARBA" id="ARBA00010028"/>
    </source>
</evidence>
<dbReference type="GO" id="GO:0071013">
    <property type="term" value="C:catalytic step 2 spliceosome"/>
    <property type="evidence" value="ECO:0007669"/>
    <property type="project" value="TreeGrafter"/>
</dbReference>
<dbReference type="InterPro" id="IPR013260">
    <property type="entry name" value="mRNA_splic_SYF2"/>
</dbReference>
<dbReference type="EMBL" id="JASBNA010000066">
    <property type="protein sequence ID" value="KAK7678870.1"/>
    <property type="molecule type" value="Genomic_DNA"/>
</dbReference>
<evidence type="ECO:0000256" key="1">
    <source>
        <dbReference type="ARBA" id="ARBA00003777"/>
    </source>
</evidence>
<name>A0AAW0FBS6_9APHY</name>
<gene>
    <name evidence="13" type="ORF">QCA50_018173</name>
</gene>